<proteinExistence type="predicted"/>
<keyword evidence="2" id="KW-1185">Reference proteome</keyword>
<organism evidence="1 2">
    <name type="scientific">Vaccinium darrowii</name>
    <dbReference type="NCBI Taxonomy" id="229202"/>
    <lineage>
        <taxon>Eukaryota</taxon>
        <taxon>Viridiplantae</taxon>
        <taxon>Streptophyta</taxon>
        <taxon>Embryophyta</taxon>
        <taxon>Tracheophyta</taxon>
        <taxon>Spermatophyta</taxon>
        <taxon>Magnoliopsida</taxon>
        <taxon>eudicotyledons</taxon>
        <taxon>Gunneridae</taxon>
        <taxon>Pentapetalae</taxon>
        <taxon>asterids</taxon>
        <taxon>Ericales</taxon>
        <taxon>Ericaceae</taxon>
        <taxon>Vaccinioideae</taxon>
        <taxon>Vaccinieae</taxon>
        <taxon>Vaccinium</taxon>
    </lineage>
</organism>
<gene>
    <name evidence="1" type="ORF">Vadar_008207</name>
</gene>
<accession>A0ACB7WYY2</accession>
<dbReference type="Proteomes" id="UP000828048">
    <property type="component" value="Chromosome 2"/>
</dbReference>
<dbReference type="EMBL" id="CM037152">
    <property type="protein sequence ID" value="KAH7833628.1"/>
    <property type="molecule type" value="Genomic_DNA"/>
</dbReference>
<protein>
    <submittedName>
        <fullName evidence="1">Uncharacterized protein</fullName>
    </submittedName>
</protein>
<sequence>MGKEKKMNQQEDGRNDKHCPNTVFVSNFPYSFTNSQLEETFSEVGPIRRCFMVTKKGSTEHRGFGFVQFAVTEDANRAIELKDGLSVGGRKIGVKHAMQRATLEQRRLKVNKVVQSEDLTNTENKKDDVSSGLVKLKRASKSEEKVESAKPRKTTTALSDTVNGGRGSDKQRVARTVILGGLLNADMAEDVHSRARECGTVCSTTYPFPKEELEYHGLARDGCKMDASSVLFTSVRSARACVAMLHQKEISGGSVWARQLGGEGSKTQKWKLIVRNLPFKATVNEIKDMFSSAGFVWDVFIPTNSETGFSKGFAFVKFTSKQEAENAIQKFNGQKIGKRPIAVDWAVSKKVYTTGSQAVASEDGQEGKEDDGGSDDLEDDDVDSGQNSQQPNEVDGAFDDPDMIEKVDNLPEFDFEEEADVARKILKNLISSSAKEISNSINGDSDLPKEIKHDGRNVAPNKPSDGSADVSGITKPDNSGKIKLTNFKAGDGEDDLLRTIFISNLPFDIDNEEVKQRFSGFGEVQSFIPVLHQITKRPKGTAFLKFKTADAVDAAFSAANAGAGLGIFLKGRQLKVLKALDKKSAQSKELEKTKKEDHDHRNLYLAKEGLIVEGTPAAEGVSASDMSKRQALERKKTIKLKSPNFHVSRTRLIMYNMPKSLNEKELKKLCIDAVTSRATKQKPVIRQIKFLKDSKKAEVAKQNHSRGVAFVEFSEHQHALVALRVLNNNPETFGSEHRPIVEFALDNVQTLKLRKSRFEAQVQGSHNDAAEDVQQNRDLQTSDAQPNKISGKRKYRGDVDPLKASKTIKRDGMEHKTPGRVATEESRSSKKQKSDRTSGNGKKFTSVLKQDHSSQMVKNNQHGGNDKDKKLHPSKDQAINDLKSPSLEGGLAQMRKRKLPDQKEQHNRPSLKKRNTRKNKDPLGRDVVDKLDVLVEQYRAKFSQHNSDRTDGEKQGSRQIRRWFES</sequence>
<name>A0ACB7WYY2_9ERIC</name>
<reference evidence="1 2" key="1">
    <citation type="journal article" date="2021" name="Hortic Res">
        <title>High-quality reference genome and annotation aids understanding of berry development for evergreen blueberry (Vaccinium darrowii).</title>
        <authorList>
            <person name="Yu J."/>
            <person name="Hulse-Kemp A.M."/>
            <person name="Babiker E."/>
            <person name="Staton M."/>
        </authorList>
    </citation>
    <scope>NUCLEOTIDE SEQUENCE [LARGE SCALE GENOMIC DNA]</scope>
    <source>
        <strain evidence="2">cv. NJ 8807/NJ 8810</strain>
        <tissue evidence="1">Young leaf</tissue>
    </source>
</reference>
<evidence type="ECO:0000313" key="2">
    <source>
        <dbReference type="Proteomes" id="UP000828048"/>
    </source>
</evidence>
<evidence type="ECO:0000313" key="1">
    <source>
        <dbReference type="EMBL" id="KAH7833628.1"/>
    </source>
</evidence>
<comment type="caution">
    <text evidence="1">The sequence shown here is derived from an EMBL/GenBank/DDBJ whole genome shotgun (WGS) entry which is preliminary data.</text>
</comment>